<reference evidence="2 3" key="1">
    <citation type="journal article" date="2019" name="Nat. Ecol. Evol.">
        <title>Megaphylogeny resolves global patterns of mushroom evolution.</title>
        <authorList>
            <person name="Varga T."/>
            <person name="Krizsan K."/>
            <person name="Foldi C."/>
            <person name="Dima B."/>
            <person name="Sanchez-Garcia M."/>
            <person name="Sanchez-Ramirez S."/>
            <person name="Szollosi G.J."/>
            <person name="Szarkandi J.G."/>
            <person name="Papp V."/>
            <person name="Albert L."/>
            <person name="Andreopoulos W."/>
            <person name="Angelini C."/>
            <person name="Antonin V."/>
            <person name="Barry K.W."/>
            <person name="Bougher N.L."/>
            <person name="Buchanan P."/>
            <person name="Buyck B."/>
            <person name="Bense V."/>
            <person name="Catcheside P."/>
            <person name="Chovatia M."/>
            <person name="Cooper J."/>
            <person name="Damon W."/>
            <person name="Desjardin D."/>
            <person name="Finy P."/>
            <person name="Geml J."/>
            <person name="Haridas S."/>
            <person name="Hughes K."/>
            <person name="Justo A."/>
            <person name="Karasinski D."/>
            <person name="Kautmanova I."/>
            <person name="Kiss B."/>
            <person name="Kocsube S."/>
            <person name="Kotiranta H."/>
            <person name="LaButti K.M."/>
            <person name="Lechner B.E."/>
            <person name="Liimatainen K."/>
            <person name="Lipzen A."/>
            <person name="Lukacs Z."/>
            <person name="Mihaltcheva S."/>
            <person name="Morgado L.N."/>
            <person name="Niskanen T."/>
            <person name="Noordeloos M.E."/>
            <person name="Ohm R.A."/>
            <person name="Ortiz-Santana B."/>
            <person name="Ovrebo C."/>
            <person name="Racz N."/>
            <person name="Riley R."/>
            <person name="Savchenko A."/>
            <person name="Shiryaev A."/>
            <person name="Soop K."/>
            <person name="Spirin V."/>
            <person name="Szebenyi C."/>
            <person name="Tomsovsky M."/>
            <person name="Tulloss R.E."/>
            <person name="Uehling J."/>
            <person name="Grigoriev I.V."/>
            <person name="Vagvolgyi C."/>
            <person name="Papp T."/>
            <person name="Martin F.M."/>
            <person name="Miettinen O."/>
            <person name="Hibbett D.S."/>
            <person name="Nagy L.G."/>
        </authorList>
    </citation>
    <scope>NUCLEOTIDE SEQUENCE [LARGE SCALE GENOMIC DNA]</scope>
    <source>
        <strain evidence="2 3">CBS 962.96</strain>
    </source>
</reference>
<accession>A0A4S8LSS4</accession>
<organism evidence="2 3">
    <name type="scientific">Dendrothele bispora (strain CBS 962.96)</name>
    <dbReference type="NCBI Taxonomy" id="1314807"/>
    <lineage>
        <taxon>Eukaryota</taxon>
        <taxon>Fungi</taxon>
        <taxon>Dikarya</taxon>
        <taxon>Basidiomycota</taxon>
        <taxon>Agaricomycotina</taxon>
        <taxon>Agaricomycetes</taxon>
        <taxon>Agaricomycetidae</taxon>
        <taxon>Agaricales</taxon>
        <taxon>Agaricales incertae sedis</taxon>
        <taxon>Dendrothele</taxon>
    </lineage>
</organism>
<feature type="region of interest" description="Disordered" evidence="1">
    <location>
        <begin position="398"/>
        <end position="458"/>
    </location>
</feature>
<dbReference type="EMBL" id="ML179276">
    <property type="protein sequence ID" value="THU92532.1"/>
    <property type="molecule type" value="Genomic_DNA"/>
</dbReference>
<feature type="compositionally biased region" description="Acidic residues" evidence="1">
    <location>
        <begin position="400"/>
        <end position="409"/>
    </location>
</feature>
<keyword evidence="3" id="KW-1185">Reference proteome</keyword>
<dbReference type="AlphaFoldDB" id="A0A4S8LSS4"/>
<evidence type="ECO:0000256" key="1">
    <source>
        <dbReference type="SAM" id="MobiDB-lite"/>
    </source>
</evidence>
<feature type="compositionally biased region" description="Basic and acidic residues" evidence="1">
    <location>
        <begin position="427"/>
        <end position="443"/>
    </location>
</feature>
<name>A0A4S8LSS4_DENBC</name>
<feature type="region of interest" description="Disordered" evidence="1">
    <location>
        <begin position="120"/>
        <end position="144"/>
    </location>
</feature>
<protein>
    <submittedName>
        <fullName evidence="2">Uncharacterized protein</fullName>
    </submittedName>
</protein>
<gene>
    <name evidence="2" type="ORF">K435DRAFT_800416</name>
</gene>
<feature type="compositionally biased region" description="Low complexity" evidence="1">
    <location>
        <begin position="130"/>
        <end position="139"/>
    </location>
</feature>
<dbReference type="Proteomes" id="UP000297245">
    <property type="component" value="Unassembled WGS sequence"/>
</dbReference>
<feature type="compositionally biased region" description="Acidic residues" evidence="1">
    <location>
        <begin position="444"/>
        <end position="453"/>
    </location>
</feature>
<evidence type="ECO:0000313" key="2">
    <source>
        <dbReference type="EMBL" id="THU92532.1"/>
    </source>
</evidence>
<proteinExistence type="predicted"/>
<sequence length="471" mass="53144">MTNTLLSSSMSVNFDPETSVSEVLGDQPHVKLEPTEGALYMWSCSGGKAGNGKGVSQPVGAGGGGNVIENFHMWYLTVLAEVLGNEKDGSGVKSKLDQDGTQCNFDIESLNSMDAVWIWNGTPDQKSSSDESSSGNGNEPDGSRKALATAFLEPVEASAPPDATRQEQLQIKHENMKRFEAFVEAETVWEATNRVYEVALADLETRMTKWVEGWKGEFWKEREEWKEKEEEEKWKEVERKRVGRLAEAERLQELQQVASLSSTWSQTPLVPSVMILKKRKDRLPRCQDHQIPCCTQEKRQTLTCYACRKAKAKCSLTELARKHIKSAPEVPDNKDTNYTLNLFAGELTTKVQEMDKKIDKNRMIAFQQYMDLEEQNYWIIGLIKALMSAIRVEVPPDLMMDSEDDNEDEDKGKGGPEGFFDDQAMEIDEKKVMKEEEMAGARSDEDEEEEHGEDDTRCSSTLLIVHVIMTT</sequence>
<evidence type="ECO:0000313" key="3">
    <source>
        <dbReference type="Proteomes" id="UP000297245"/>
    </source>
</evidence>